<sequence>MFEEDYIMRLINQVIRTLLKLLFNIDTEKKEELNFILNETEDKYDELLNLIDKGQINEAENKLIEELNPKDNQYYKKALTFYAYLNDKDDDFLIEHDYSKKEIAEGLKYVSEIYGYGSMVNTLFSMISDD</sequence>
<protein>
    <submittedName>
        <fullName evidence="2">Uncharacterized protein</fullName>
    </submittedName>
</protein>
<keyword evidence="3" id="KW-1185">Reference proteome</keyword>
<proteinExistence type="predicted"/>
<evidence type="ECO:0000313" key="3">
    <source>
        <dbReference type="Proteomes" id="UP000000370"/>
    </source>
</evidence>
<keyword evidence="1" id="KW-0175">Coiled coil</keyword>
<name>A9KRT9_LACP7</name>
<dbReference type="KEGG" id="cpy:Cphy_3229"/>
<dbReference type="Proteomes" id="UP000000370">
    <property type="component" value="Chromosome"/>
</dbReference>
<feature type="coiled-coil region" evidence="1">
    <location>
        <begin position="30"/>
        <end position="57"/>
    </location>
</feature>
<dbReference type="HOGENOM" id="CLU_143358_0_0_9"/>
<reference evidence="3" key="1">
    <citation type="submission" date="2007-11" db="EMBL/GenBank/DDBJ databases">
        <title>Complete genome sequence of Clostridium phytofermentans ISDg.</title>
        <authorList>
            <person name="Leschine S.B."/>
            <person name="Warnick T.A."/>
            <person name="Blanchard J.L."/>
            <person name="Schnell D.J."/>
            <person name="Petit E.L."/>
            <person name="LaTouf W.G."/>
            <person name="Copeland A."/>
            <person name="Lucas S."/>
            <person name="Lapidus A."/>
            <person name="Barry K."/>
            <person name="Glavina del Rio T."/>
            <person name="Dalin E."/>
            <person name="Tice H."/>
            <person name="Pitluck S."/>
            <person name="Kiss H."/>
            <person name="Brettin T."/>
            <person name="Bruce D."/>
            <person name="Detter J.C."/>
            <person name="Han C."/>
            <person name="Kuske C."/>
            <person name="Schmutz J."/>
            <person name="Larimer F."/>
            <person name="Land M."/>
            <person name="Hauser L."/>
            <person name="Kyrpides N."/>
            <person name="Kim E.A."/>
            <person name="Richardson P."/>
        </authorList>
    </citation>
    <scope>NUCLEOTIDE SEQUENCE [LARGE SCALE GENOMIC DNA]</scope>
    <source>
        <strain evidence="3">ATCC 700394 / DSM 18823 / ISDg</strain>
    </source>
</reference>
<dbReference type="RefSeq" id="WP_012201233.1">
    <property type="nucleotide sequence ID" value="NC_010001.1"/>
</dbReference>
<dbReference type="AlphaFoldDB" id="A9KRT9"/>
<accession>A9KRT9</accession>
<dbReference type="STRING" id="357809.Cphy_3229"/>
<dbReference type="OrthoDB" id="1650869at2"/>
<gene>
    <name evidence="2" type="ordered locus">Cphy_3229</name>
</gene>
<organism evidence="2 3">
    <name type="scientific">Lachnoclostridium phytofermentans (strain ATCC 700394 / DSM 18823 / ISDg)</name>
    <name type="common">Clostridium phytofermentans</name>
    <dbReference type="NCBI Taxonomy" id="357809"/>
    <lineage>
        <taxon>Bacteria</taxon>
        <taxon>Bacillati</taxon>
        <taxon>Bacillota</taxon>
        <taxon>Clostridia</taxon>
        <taxon>Lachnospirales</taxon>
        <taxon>Lachnospiraceae</taxon>
    </lineage>
</organism>
<dbReference type="eggNOG" id="ENOG5033DNC">
    <property type="taxonomic scope" value="Bacteria"/>
</dbReference>
<dbReference type="InterPro" id="IPR045507">
    <property type="entry name" value="DUF6483"/>
</dbReference>
<evidence type="ECO:0000313" key="2">
    <source>
        <dbReference type="EMBL" id="ABX43583.1"/>
    </source>
</evidence>
<dbReference type="EMBL" id="CP000885">
    <property type="protein sequence ID" value="ABX43583.1"/>
    <property type="molecule type" value="Genomic_DNA"/>
</dbReference>
<dbReference type="Pfam" id="PF20092">
    <property type="entry name" value="DUF6483"/>
    <property type="match status" value="1"/>
</dbReference>
<evidence type="ECO:0000256" key="1">
    <source>
        <dbReference type="SAM" id="Coils"/>
    </source>
</evidence>